<dbReference type="PANTHER" id="PTHR36886">
    <property type="entry name" value="PROTEIN FRIGIDA-ESSENTIAL 1"/>
    <property type="match status" value="1"/>
</dbReference>
<feature type="region of interest" description="Disordered" evidence="6">
    <location>
        <begin position="307"/>
        <end position="361"/>
    </location>
</feature>
<dbReference type="InterPro" id="IPR057031">
    <property type="entry name" value="SFR19-like_C"/>
</dbReference>
<dbReference type="Gramene" id="OPUNC05G19240.1">
    <property type="protein sequence ID" value="OPUNC05G19240.1"/>
    <property type="gene ID" value="OPUNC05G19240"/>
</dbReference>
<dbReference type="STRING" id="4537.A0A0E0L4A5"/>
<evidence type="ECO:0000256" key="3">
    <source>
        <dbReference type="ARBA" id="ARBA00022833"/>
    </source>
</evidence>
<dbReference type="Proteomes" id="UP000026962">
    <property type="component" value="Chromosome 5"/>
</dbReference>
<dbReference type="EnsemblPlants" id="OPUNC05G19240.1">
    <property type="protein sequence ID" value="OPUNC05G19240.1"/>
    <property type="gene ID" value="OPUNC05G19240"/>
</dbReference>
<proteinExistence type="predicted"/>
<keyword evidence="9" id="KW-1185">Reference proteome</keyword>
<dbReference type="SMART" id="SM00356">
    <property type="entry name" value="ZnF_C3H1"/>
    <property type="match status" value="1"/>
</dbReference>
<name>A0A0E0L4A5_ORYPU</name>
<feature type="compositionally biased region" description="Polar residues" evidence="6">
    <location>
        <begin position="92"/>
        <end position="113"/>
    </location>
</feature>
<keyword evidence="2 5" id="KW-0863">Zinc-finger</keyword>
<dbReference type="Pfam" id="PF00642">
    <property type="entry name" value="zf-CCCH"/>
    <property type="match status" value="1"/>
</dbReference>
<keyword evidence="1 5" id="KW-0479">Metal-binding</keyword>
<dbReference type="SUPFAM" id="SSF90229">
    <property type="entry name" value="CCCH zinc finger"/>
    <property type="match status" value="1"/>
</dbReference>
<evidence type="ECO:0000256" key="1">
    <source>
        <dbReference type="ARBA" id="ARBA00022723"/>
    </source>
</evidence>
<dbReference type="eggNOG" id="ENOG502RGRS">
    <property type="taxonomic scope" value="Eukaryota"/>
</dbReference>
<organism evidence="8">
    <name type="scientific">Oryza punctata</name>
    <name type="common">Red rice</name>
    <dbReference type="NCBI Taxonomy" id="4537"/>
    <lineage>
        <taxon>Eukaryota</taxon>
        <taxon>Viridiplantae</taxon>
        <taxon>Streptophyta</taxon>
        <taxon>Embryophyta</taxon>
        <taxon>Tracheophyta</taxon>
        <taxon>Spermatophyta</taxon>
        <taxon>Magnoliopsida</taxon>
        <taxon>Liliopsida</taxon>
        <taxon>Poales</taxon>
        <taxon>Poaceae</taxon>
        <taxon>BOP clade</taxon>
        <taxon>Oryzoideae</taxon>
        <taxon>Oryzeae</taxon>
        <taxon>Oryzinae</taxon>
        <taxon>Oryza</taxon>
    </lineage>
</organism>
<evidence type="ECO:0000313" key="9">
    <source>
        <dbReference type="Proteomes" id="UP000026962"/>
    </source>
</evidence>
<evidence type="ECO:0000256" key="4">
    <source>
        <dbReference type="ARBA" id="ARBA00023125"/>
    </source>
</evidence>
<feature type="region of interest" description="Disordered" evidence="6">
    <location>
        <begin position="382"/>
        <end position="425"/>
    </location>
</feature>
<dbReference type="GO" id="GO:0003677">
    <property type="term" value="F:DNA binding"/>
    <property type="evidence" value="ECO:0007669"/>
    <property type="project" value="UniProtKB-KW"/>
</dbReference>
<feature type="compositionally biased region" description="Basic and acidic residues" evidence="6">
    <location>
        <begin position="395"/>
        <end position="412"/>
    </location>
</feature>
<dbReference type="PROSITE" id="PS50103">
    <property type="entry name" value="ZF_C3H1"/>
    <property type="match status" value="1"/>
</dbReference>
<reference evidence="8" key="2">
    <citation type="submission" date="2018-05" db="EMBL/GenBank/DDBJ databases">
        <title>OpunRS2 (Oryza punctata Reference Sequence Version 2).</title>
        <authorList>
            <person name="Zhang J."/>
            <person name="Kudrna D."/>
            <person name="Lee S."/>
            <person name="Talag J."/>
            <person name="Welchert J."/>
            <person name="Wing R.A."/>
        </authorList>
    </citation>
    <scope>NUCLEOTIDE SEQUENCE [LARGE SCALE GENOMIC DNA]</scope>
</reference>
<dbReference type="InterPro" id="IPR000571">
    <property type="entry name" value="Znf_CCCH"/>
</dbReference>
<dbReference type="AlphaFoldDB" id="A0A0E0L4A5"/>
<evidence type="ECO:0000313" key="8">
    <source>
        <dbReference type="EnsemblPlants" id="OPUNC05G19240.1"/>
    </source>
</evidence>
<keyword evidence="3 5" id="KW-0862">Zinc</keyword>
<feature type="zinc finger region" description="C3H1-type" evidence="5">
    <location>
        <begin position="120"/>
        <end position="147"/>
    </location>
</feature>
<dbReference type="HOGENOM" id="CLU_459609_0_0_1"/>
<feature type="region of interest" description="Disordered" evidence="6">
    <location>
        <begin position="1"/>
        <end position="50"/>
    </location>
</feature>
<feature type="region of interest" description="Disordered" evidence="6">
    <location>
        <begin position="148"/>
        <end position="171"/>
    </location>
</feature>
<dbReference type="Pfam" id="PF23030">
    <property type="entry name" value="SCAF11-like_C"/>
    <property type="match status" value="1"/>
</dbReference>
<evidence type="ECO:0000259" key="7">
    <source>
        <dbReference type="PROSITE" id="PS50103"/>
    </source>
</evidence>
<dbReference type="PANTHER" id="PTHR36886:SF3">
    <property type="entry name" value="PROTEIN FRIGIDA-ESSENTIAL 1"/>
    <property type="match status" value="1"/>
</dbReference>
<dbReference type="InterPro" id="IPR036855">
    <property type="entry name" value="Znf_CCCH_sf"/>
</dbReference>
<dbReference type="GO" id="GO:0008270">
    <property type="term" value="F:zinc ion binding"/>
    <property type="evidence" value="ECO:0007669"/>
    <property type="project" value="UniProtKB-KW"/>
</dbReference>
<accession>A0A0E0L4A5</accession>
<keyword evidence="4" id="KW-0238">DNA-binding</keyword>
<dbReference type="InterPro" id="IPR052650">
    <property type="entry name" value="Zinc_finger_CCCH"/>
</dbReference>
<evidence type="ECO:0000256" key="5">
    <source>
        <dbReference type="PROSITE-ProRule" id="PRU00723"/>
    </source>
</evidence>
<feature type="compositionally biased region" description="Low complexity" evidence="6">
    <location>
        <begin position="416"/>
        <end position="425"/>
    </location>
</feature>
<feature type="compositionally biased region" description="Basic and acidic residues" evidence="6">
    <location>
        <begin position="340"/>
        <end position="350"/>
    </location>
</feature>
<protein>
    <recommendedName>
        <fullName evidence="7">C3H1-type domain-containing protein</fullName>
    </recommendedName>
</protein>
<dbReference type="Gene3D" id="4.10.1000.10">
    <property type="entry name" value="Zinc finger, CCCH-type"/>
    <property type="match status" value="1"/>
</dbReference>
<sequence>MAGAGRGAGLPAADEAAKAGRVGVGTTKRARDPSPNSKDPNGFVGVLAAEKKPALQLHGDDKYQKKAGNVPVPPIIDDTSKTGGLHMHGGHVSQSSPDSNTLSSQQRFGSSSPGGDMKNKTRKRTCIFYAQGRCKNGKSCTFLHEGEVSGSDNQGYGNHRGTGEGSEIQHLSNSKEPQFKNSAGSSQHEIYRTLVHAYGEDNRGLTHPVVKHSCHMLKASHGFKIGGPLTTNPTNEVVQFPVVQEKNHGPYFMGHQISLNTNSCLDDMGAYSRLRLDGGKLQFDVAKGDSPRDSHISRSYLEKNPLKPDYRYQPFNSTISFDPHQYSKKSSADGGATENLPHKHQEEKSSSHASYSLDSYTGFRNQGHDSSDFSLVNQSLRATSHPPTLPLRQLTPDKDASHHKDADFDKGGTSRSTLLVSSSPQPVVASAGKLSPIKDEVWITSVPFVPSFNFPSSTSPSKSQYDPLVDSIDPPKVESLNNLKISNISCSISSQHVDTNVIRGGSLEKPLTCADKLARNVSAKGSNDFGLISYDRGHSSSLDGDNRVKTCERKHDASLNNEKADFRFHLVEHVKELVKPIWKEGNLSKEAHKLIVKKSVDKIFASLEPNQMPETEKAITTYITASAPKIEKLVKIIRVSKVDKRVWKEKCRNWPYDALASFYRVKAKTDMAIWVL</sequence>
<dbReference type="OMA" id="NRVKTCE"/>
<evidence type="ECO:0000256" key="6">
    <source>
        <dbReference type="SAM" id="MobiDB-lite"/>
    </source>
</evidence>
<feature type="domain" description="C3H1-type" evidence="7">
    <location>
        <begin position="120"/>
        <end position="147"/>
    </location>
</feature>
<reference evidence="8" key="1">
    <citation type="submission" date="2015-04" db="UniProtKB">
        <authorList>
            <consortium name="EnsemblPlants"/>
        </authorList>
    </citation>
    <scope>IDENTIFICATION</scope>
</reference>
<evidence type="ECO:0000256" key="2">
    <source>
        <dbReference type="ARBA" id="ARBA00022771"/>
    </source>
</evidence>
<feature type="region of interest" description="Disordered" evidence="6">
    <location>
        <begin position="77"/>
        <end position="120"/>
    </location>
</feature>